<dbReference type="Proteomes" id="UP000266841">
    <property type="component" value="Unassembled WGS sequence"/>
</dbReference>
<keyword evidence="3" id="KW-1185">Reference proteome</keyword>
<dbReference type="AlphaFoldDB" id="K0RSL9"/>
<organism evidence="2 3">
    <name type="scientific">Thalassiosira oceanica</name>
    <name type="common">Marine diatom</name>
    <dbReference type="NCBI Taxonomy" id="159749"/>
    <lineage>
        <taxon>Eukaryota</taxon>
        <taxon>Sar</taxon>
        <taxon>Stramenopiles</taxon>
        <taxon>Ochrophyta</taxon>
        <taxon>Bacillariophyta</taxon>
        <taxon>Coscinodiscophyceae</taxon>
        <taxon>Thalassiosirophycidae</taxon>
        <taxon>Thalassiosirales</taxon>
        <taxon>Thalassiosiraceae</taxon>
        <taxon>Thalassiosira</taxon>
    </lineage>
</organism>
<feature type="compositionally biased region" description="Gly residues" evidence="1">
    <location>
        <begin position="15"/>
        <end position="25"/>
    </location>
</feature>
<gene>
    <name evidence="2" type="ORF">THAOC_24926</name>
</gene>
<protein>
    <submittedName>
        <fullName evidence="2">Uncharacterized protein</fullName>
    </submittedName>
</protein>
<evidence type="ECO:0000313" key="2">
    <source>
        <dbReference type="EMBL" id="EJK55349.1"/>
    </source>
</evidence>
<evidence type="ECO:0000256" key="1">
    <source>
        <dbReference type="SAM" id="MobiDB-lite"/>
    </source>
</evidence>
<sequence>MAGLPSGSLSSRGQGVMGRGGGGGGEDGEDKAGGRGASSAPRRWAIRDSRRAGRQGYEGPSRWGIGARRPTVALASRREYRHITVTLTDR</sequence>
<dbReference type="EMBL" id="AGNL01034238">
    <property type="protein sequence ID" value="EJK55349.1"/>
    <property type="molecule type" value="Genomic_DNA"/>
</dbReference>
<name>K0RSL9_THAOC</name>
<comment type="caution">
    <text evidence="2">The sequence shown here is derived from an EMBL/GenBank/DDBJ whole genome shotgun (WGS) entry which is preliminary data.</text>
</comment>
<reference evidence="2 3" key="1">
    <citation type="journal article" date="2012" name="Genome Biol.">
        <title>Genome and low-iron response of an oceanic diatom adapted to chronic iron limitation.</title>
        <authorList>
            <person name="Lommer M."/>
            <person name="Specht M."/>
            <person name="Roy A.S."/>
            <person name="Kraemer L."/>
            <person name="Andreson R."/>
            <person name="Gutowska M.A."/>
            <person name="Wolf J."/>
            <person name="Bergner S.V."/>
            <person name="Schilhabel M.B."/>
            <person name="Klostermeier U.C."/>
            <person name="Beiko R.G."/>
            <person name="Rosenstiel P."/>
            <person name="Hippler M."/>
            <person name="Laroche J."/>
        </authorList>
    </citation>
    <scope>NUCLEOTIDE SEQUENCE [LARGE SCALE GENOMIC DNA]</scope>
    <source>
        <strain evidence="2 3">CCMP1005</strain>
    </source>
</reference>
<proteinExistence type="predicted"/>
<feature type="non-terminal residue" evidence="2">
    <location>
        <position position="90"/>
    </location>
</feature>
<feature type="region of interest" description="Disordered" evidence="1">
    <location>
        <begin position="1"/>
        <end position="68"/>
    </location>
</feature>
<accession>K0RSL9</accession>
<evidence type="ECO:0000313" key="3">
    <source>
        <dbReference type="Proteomes" id="UP000266841"/>
    </source>
</evidence>